<dbReference type="SUPFAM" id="SSF46785">
    <property type="entry name" value="Winged helix' DNA-binding domain"/>
    <property type="match status" value="1"/>
</dbReference>
<dbReference type="AlphaFoldDB" id="A0A141GNF8"/>
<dbReference type="NCBIfam" id="NF033788">
    <property type="entry name" value="HTH_metalloreg"/>
    <property type="match status" value="1"/>
</dbReference>
<evidence type="ECO:0000256" key="1">
    <source>
        <dbReference type="ARBA" id="ARBA00023015"/>
    </source>
</evidence>
<dbReference type="InterPro" id="IPR036390">
    <property type="entry name" value="WH_DNA-bd_sf"/>
</dbReference>
<evidence type="ECO:0000256" key="3">
    <source>
        <dbReference type="ARBA" id="ARBA00023163"/>
    </source>
</evidence>
<dbReference type="Pfam" id="PF01022">
    <property type="entry name" value="HTH_5"/>
    <property type="match status" value="1"/>
</dbReference>
<name>A0A141GNF8_9FIRM</name>
<dbReference type="PANTHER" id="PTHR33154:SF18">
    <property type="entry name" value="ARSENICAL RESISTANCE OPERON REPRESSOR"/>
    <property type="match status" value="1"/>
</dbReference>
<feature type="domain" description="HTH arsR-type" evidence="4">
    <location>
        <begin position="1"/>
        <end position="94"/>
    </location>
</feature>
<keyword evidence="2" id="KW-0238">DNA-binding</keyword>
<dbReference type="InterPro" id="IPR011991">
    <property type="entry name" value="ArsR-like_HTH"/>
</dbReference>
<sequence length="111" mass="12893">MMYFYADYVPVMKAMSDETRLKIIDMLSCGEMCACEILKELSISQSTLSYHMKILTQSGLVNAVRDGAWVRYTLNNEKIDELKMFFEYITSEKEDCICKSCEKNKDDKHSC</sequence>
<organism evidence="5">
    <name type="scientific">uncultured firmicutes bacterium contig_61</name>
    <dbReference type="NCBI Taxonomy" id="1643555"/>
    <lineage>
        <taxon>Bacteria</taxon>
        <taxon>Bacillati</taxon>
        <taxon>Bacillota</taxon>
        <taxon>environmental samples</taxon>
    </lineage>
</organism>
<accession>A0A141GNF8</accession>
<protein>
    <submittedName>
        <fullName evidence="5">ArsR, ArsR family transcriptional regulator</fullName>
    </submittedName>
</protein>
<dbReference type="GO" id="GO:0003677">
    <property type="term" value="F:DNA binding"/>
    <property type="evidence" value="ECO:0007669"/>
    <property type="project" value="UniProtKB-KW"/>
</dbReference>
<keyword evidence="3" id="KW-0804">Transcription</keyword>
<dbReference type="SMART" id="SM00418">
    <property type="entry name" value="HTH_ARSR"/>
    <property type="match status" value="1"/>
</dbReference>
<dbReference type="PROSITE" id="PS50987">
    <property type="entry name" value="HTH_ARSR_2"/>
    <property type="match status" value="1"/>
</dbReference>
<evidence type="ECO:0000313" key="5">
    <source>
        <dbReference type="EMBL" id="ALL53586.1"/>
    </source>
</evidence>
<dbReference type="EMBL" id="KP867045">
    <property type="protein sequence ID" value="ALL53586.1"/>
    <property type="molecule type" value="Genomic_DNA"/>
</dbReference>
<evidence type="ECO:0000259" key="4">
    <source>
        <dbReference type="PROSITE" id="PS50987"/>
    </source>
</evidence>
<reference evidence="5" key="1">
    <citation type="submission" date="2015-02" db="EMBL/GenBank/DDBJ databases">
        <authorList>
            <person name="Chooi Y.-H."/>
        </authorList>
    </citation>
    <scope>NUCLEOTIDE SEQUENCE</scope>
</reference>
<dbReference type="PANTHER" id="PTHR33154">
    <property type="entry name" value="TRANSCRIPTIONAL REGULATOR, ARSR FAMILY"/>
    <property type="match status" value="1"/>
</dbReference>
<dbReference type="GO" id="GO:0003700">
    <property type="term" value="F:DNA-binding transcription factor activity"/>
    <property type="evidence" value="ECO:0007669"/>
    <property type="project" value="InterPro"/>
</dbReference>
<dbReference type="Gene3D" id="1.10.10.10">
    <property type="entry name" value="Winged helix-like DNA-binding domain superfamily/Winged helix DNA-binding domain"/>
    <property type="match status" value="1"/>
</dbReference>
<keyword evidence="1" id="KW-0805">Transcription regulation</keyword>
<dbReference type="InterPro" id="IPR036388">
    <property type="entry name" value="WH-like_DNA-bd_sf"/>
</dbReference>
<evidence type="ECO:0000256" key="2">
    <source>
        <dbReference type="ARBA" id="ARBA00023125"/>
    </source>
</evidence>
<proteinExistence type="predicted"/>
<dbReference type="InterPro" id="IPR001845">
    <property type="entry name" value="HTH_ArsR_DNA-bd_dom"/>
</dbReference>
<dbReference type="PRINTS" id="PR00778">
    <property type="entry name" value="HTHARSR"/>
</dbReference>
<dbReference type="CDD" id="cd00090">
    <property type="entry name" value="HTH_ARSR"/>
    <property type="match status" value="1"/>
</dbReference>
<dbReference type="InterPro" id="IPR051081">
    <property type="entry name" value="HTH_MetalResp_TranReg"/>
</dbReference>